<name>A0ABT0ZTV2_9PSEU</name>
<dbReference type="EMBL" id="JAGSOV010000009">
    <property type="protein sequence ID" value="MCO1654161.1"/>
    <property type="molecule type" value="Genomic_DNA"/>
</dbReference>
<comment type="caution">
    <text evidence="1">The sequence shown here is derived from an EMBL/GenBank/DDBJ whole genome shotgun (WGS) entry which is preliminary data.</text>
</comment>
<evidence type="ECO:0000313" key="2">
    <source>
        <dbReference type="Proteomes" id="UP001165283"/>
    </source>
</evidence>
<reference evidence="1" key="1">
    <citation type="submission" date="2021-04" db="EMBL/GenBank/DDBJ databases">
        <title>Pseudonocardia sp. nov., isolated from sandy soil of mangrove forest.</title>
        <authorList>
            <person name="Zan Z."/>
            <person name="Huang R."/>
            <person name="Liu W."/>
        </authorList>
    </citation>
    <scope>NUCLEOTIDE SEQUENCE</scope>
    <source>
        <strain evidence="1">S2-4</strain>
    </source>
</reference>
<keyword evidence="2" id="KW-1185">Reference proteome</keyword>
<organism evidence="1 2">
    <name type="scientific">Pseudonocardia humida</name>
    <dbReference type="NCBI Taxonomy" id="2800819"/>
    <lineage>
        <taxon>Bacteria</taxon>
        <taxon>Bacillati</taxon>
        <taxon>Actinomycetota</taxon>
        <taxon>Actinomycetes</taxon>
        <taxon>Pseudonocardiales</taxon>
        <taxon>Pseudonocardiaceae</taxon>
        <taxon>Pseudonocardia</taxon>
    </lineage>
</organism>
<dbReference type="Proteomes" id="UP001165283">
    <property type="component" value="Unassembled WGS sequence"/>
</dbReference>
<proteinExistence type="predicted"/>
<sequence>MMTSESAVLHALRCIGSAEAGRVATAAGLAEADAESELIDLAVAGLVTHDRGPFGGWTITPAGKAADAARVAAELDAAGAREVVAGVYDRFLGLNQELLELCTAWQTRSVDGAIVPNDHADAAYDDRVLGLLDEFAPRADAVCAELAAVLPRFGRYATRLGGAVARVGAGERQYFVDDLEAYHTVWFQLHEDLLVTLGIPR</sequence>
<protein>
    <submittedName>
        <fullName evidence="1">Transcriptional regulator</fullName>
    </submittedName>
</protein>
<accession>A0ABT0ZTV2</accession>
<evidence type="ECO:0000313" key="1">
    <source>
        <dbReference type="EMBL" id="MCO1654161.1"/>
    </source>
</evidence>
<gene>
    <name evidence="1" type="ORF">KDL28_03740</name>
</gene>